<dbReference type="Pfam" id="PF05016">
    <property type="entry name" value="ParE_toxin"/>
    <property type="match status" value="1"/>
</dbReference>
<sequence length="105" mass="12570">MGIRLHRAAEPELLEVIDWYEDQRIGLGDRFSDTVYLAMDSIHAHPDRWPLWPRLHHTPPIRRFLIPEYPFALPYLVRDEDVVVLAIAHLRRQPDFWLPRARSRP</sequence>
<evidence type="ECO:0000256" key="1">
    <source>
        <dbReference type="ARBA" id="ARBA00022649"/>
    </source>
</evidence>
<reference evidence="3" key="1">
    <citation type="submission" date="2018-09" db="EMBL/GenBank/DDBJ databases">
        <authorList>
            <person name="Livingstone P.G."/>
            <person name="Whitworth D.E."/>
        </authorList>
    </citation>
    <scope>NUCLEOTIDE SEQUENCE [LARGE SCALE GENOMIC DNA]</scope>
    <source>
        <strain evidence="3">AB047A</strain>
    </source>
</reference>
<evidence type="ECO:0000313" key="3">
    <source>
        <dbReference type="Proteomes" id="UP000282656"/>
    </source>
</evidence>
<comment type="caution">
    <text evidence="2">The sequence shown here is derived from an EMBL/GenBank/DDBJ whole genome shotgun (WGS) entry which is preliminary data.</text>
</comment>
<dbReference type="AlphaFoldDB" id="A0A3A8QMF7"/>
<proteinExistence type="predicted"/>
<organism evidence="2 3">
    <name type="scientific">Corallococcus interemptor</name>
    <dbReference type="NCBI Taxonomy" id="2316720"/>
    <lineage>
        <taxon>Bacteria</taxon>
        <taxon>Pseudomonadati</taxon>
        <taxon>Myxococcota</taxon>
        <taxon>Myxococcia</taxon>
        <taxon>Myxococcales</taxon>
        <taxon>Cystobacterineae</taxon>
        <taxon>Myxococcaceae</taxon>
        <taxon>Corallococcus</taxon>
    </lineage>
</organism>
<dbReference type="InterPro" id="IPR035093">
    <property type="entry name" value="RelE/ParE_toxin_dom_sf"/>
</dbReference>
<protein>
    <submittedName>
        <fullName evidence="2">Type II toxin-antitoxin system RelE/ParE family toxin</fullName>
    </submittedName>
</protein>
<dbReference type="InterPro" id="IPR007712">
    <property type="entry name" value="RelE/ParE_toxin"/>
</dbReference>
<gene>
    <name evidence="2" type="ORF">D7X96_13660</name>
</gene>
<keyword evidence="3" id="KW-1185">Reference proteome</keyword>
<evidence type="ECO:0000313" key="2">
    <source>
        <dbReference type="EMBL" id="RKH69853.1"/>
    </source>
</evidence>
<dbReference type="Proteomes" id="UP000282656">
    <property type="component" value="Unassembled WGS sequence"/>
</dbReference>
<dbReference type="OrthoDB" id="278204at2"/>
<dbReference type="RefSeq" id="WP_120553026.1">
    <property type="nucleotide sequence ID" value="NZ_RAWM01000029.1"/>
</dbReference>
<dbReference type="Gene3D" id="3.30.2310.20">
    <property type="entry name" value="RelE-like"/>
    <property type="match status" value="1"/>
</dbReference>
<accession>A0A3A8QMF7</accession>
<keyword evidence="1" id="KW-1277">Toxin-antitoxin system</keyword>
<dbReference type="EMBL" id="RAWM01000029">
    <property type="protein sequence ID" value="RKH69853.1"/>
    <property type="molecule type" value="Genomic_DNA"/>
</dbReference>
<name>A0A3A8QMF7_9BACT</name>